<dbReference type="InterPro" id="IPR027417">
    <property type="entry name" value="P-loop_NTPase"/>
</dbReference>
<feature type="region of interest" description="Disordered" evidence="6">
    <location>
        <begin position="401"/>
        <end position="426"/>
    </location>
</feature>
<dbReference type="Proteomes" id="UP000620075">
    <property type="component" value="Unassembled WGS sequence"/>
</dbReference>
<dbReference type="Gene3D" id="1.20.272.10">
    <property type="match status" value="1"/>
</dbReference>
<keyword evidence="4" id="KW-0547">Nucleotide-binding</keyword>
<gene>
    <name evidence="8" type="ORF">JF888_01810</name>
</gene>
<dbReference type="InterPro" id="IPR032423">
    <property type="entry name" value="AAA_assoc_2"/>
</dbReference>
<dbReference type="FunFam" id="1.20.272.10:FF:000001">
    <property type="entry name" value="Putative AAA family ATPase"/>
    <property type="match status" value="1"/>
</dbReference>
<comment type="similarity">
    <text evidence="2">Belongs to the AAA ATPase family. RarA/MGS1/WRNIP1 subfamily.</text>
</comment>
<dbReference type="AlphaFoldDB" id="A0A934KG20"/>
<evidence type="ECO:0000256" key="2">
    <source>
        <dbReference type="ARBA" id="ARBA00008959"/>
    </source>
</evidence>
<comment type="caution">
    <text evidence="8">The sequence shown here is derived from an EMBL/GenBank/DDBJ whole genome shotgun (WGS) entry which is preliminary data.</text>
</comment>
<accession>A0A934KG20</accession>
<dbReference type="SUPFAM" id="SSF52540">
    <property type="entry name" value="P-loop containing nucleoside triphosphate hydrolases"/>
    <property type="match status" value="1"/>
</dbReference>
<dbReference type="Gene3D" id="1.10.8.60">
    <property type="match status" value="1"/>
</dbReference>
<dbReference type="PANTHER" id="PTHR13779:SF7">
    <property type="entry name" value="ATPASE WRNIP1"/>
    <property type="match status" value="1"/>
</dbReference>
<evidence type="ECO:0000256" key="3">
    <source>
        <dbReference type="ARBA" id="ARBA00022705"/>
    </source>
</evidence>
<dbReference type="Pfam" id="PF05496">
    <property type="entry name" value="RuvB_N"/>
    <property type="match status" value="1"/>
</dbReference>
<evidence type="ECO:0000256" key="6">
    <source>
        <dbReference type="SAM" id="MobiDB-lite"/>
    </source>
</evidence>
<evidence type="ECO:0000256" key="1">
    <source>
        <dbReference type="ARBA" id="ARBA00002393"/>
    </source>
</evidence>
<dbReference type="GO" id="GO:0005524">
    <property type="term" value="F:ATP binding"/>
    <property type="evidence" value="ECO:0007669"/>
    <property type="project" value="UniProtKB-KW"/>
</dbReference>
<reference evidence="8 9" key="1">
    <citation type="submission" date="2020-10" db="EMBL/GenBank/DDBJ databases">
        <title>Ca. Dormibacterota MAGs.</title>
        <authorList>
            <person name="Montgomery K."/>
        </authorList>
    </citation>
    <scope>NUCLEOTIDE SEQUENCE [LARGE SCALE GENOMIC DNA]</scope>
    <source>
        <strain evidence="8">SC8811_S16_3</strain>
    </source>
</reference>
<keyword evidence="5" id="KW-0067">ATP-binding</keyword>
<evidence type="ECO:0000259" key="7">
    <source>
        <dbReference type="SMART" id="SM00382"/>
    </source>
</evidence>
<sequence length="426" mass="45758">MREQGELFSDPAPPGGEGPAAEPGRQADAPLASRLRPRRFSELQGQEEVVRTLSELAGSGRLPSLVLWGPPGSGKTTLARILAEATGAHLLSVSAVTSGVADLRKALAQAAEVRRLGRRSLLFIDELHRFNKAQQDAILPAVEDGTVTLIGATTENPSFEVNSPLLSRSRVFRLEPLDRADLAAIVKRGVVELRAELANDAENALLELSRGDARVALNALEAAHALARGRRVEVSQVEQALQEPHLLYDRAGDMHYDIASALIKSIRGSDADAAVYWLARMLEAGEEVNFVARRLVLSAAEDVGLADPPALPLAVAAQQAAHLVGMPEAVLPLSEAAIYLALAPKSNSAYRAYGAARQSVQEHGNLPVPLHLRNATTSLMRELGYGAGYLYAHDFEGGKAKQQHLPDTLRGQQFYEPTPRDLPRPG</sequence>
<protein>
    <submittedName>
        <fullName evidence="8">Replication-associated recombination protein A</fullName>
    </submittedName>
</protein>
<evidence type="ECO:0000313" key="9">
    <source>
        <dbReference type="Proteomes" id="UP000620075"/>
    </source>
</evidence>
<dbReference type="InterPro" id="IPR008921">
    <property type="entry name" value="DNA_pol3_clamp-load_cplx_C"/>
</dbReference>
<dbReference type="CDD" id="cd18139">
    <property type="entry name" value="HLD_clamp_RarA"/>
    <property type="match status" value="1"/>
</dbReference>
<dbReference type="GO" id="GO:0003677">
    <property type="term" value="F:DNA binding"/>
    <property type="evidence" value="ECO:0007669"/>
    <property type="project" value="InterPro"/>
</dbReference>
<dbReference type="GO" id="GO:0009378">
    <property type="term" value="F:four-way junction helicase activity"/>
    <property type="evidence" value="ECO:0007669"/>
    <property type="project" value="InterPro"/>
</dbReference>
<dbReference type="SUPFAM" id="SSF48019">
    <property type="entry name" value="post-AAA+ oligomerization domain-like"/>
    <property type="match status" value="1"/>
</dbReference>
<dbReference type="GO" id="GO:0006261">
    <property type="term" value="P:DNA-templated DNA replication"/>
    <property type="evidence" value="ECO:0007669"/>
    <property type="project" value="TreeGrafter"/>
</dbReference>
<dbReference type="EMBL" id="JAEKNQ010000010">
    <property type="protein sequence ID" value="MBJ7601928.1"/>
    <property type="molecule type" value="Genomic_DNA"/>
</dbReference>
<dbReference type="FunFam" id="3.40.50.300:FF:000137">
    <property type="entry name" value="Replication-associated recombination protein A"/>
    <property type="match status" value="1"/>
</dbReference>
<feature type="domain" description="AAA+ ATPase" evidence="7">
    <location>
        <begin position="61"/>
        <end position="181"/>
    </location>
</feature>
<dbReference type="Gene3D" id="1.10.3710.10">
    <property type="entry name" value="DNA polymerase III clamp loader subunits, C-terminal domain"/>
    <property type="match status" value="1"/>
</dbReference>
<name>A0A934KG20_9BACT</name>
<dbReference type="Pfam" id="PF16193">
    <property type="entry name" value="AAA_assoc_2"/>
    <property type="match status" value="1"/>
</dbReference>
<dbReference type="InterPro" id="IPR008824">
    <property type="entry name" value="RuvB-like_N"/>
</dbReference>
<dbReference type="GO" id="GO:0000731">
    <property type="term" value="P:DNA synthesis involved in DNA repair"/>
    <property type="evidence" value="ECO:0007669"/>
    <property type="project" value="TreeGrafter"/>
</dbReference>
<dbReference type="CDD" id="cd00009">
    <property type="entry name" value="AAA"/>
    <property type="match status" value="1"/>
</dbReference>
<dbReference type="Pfam" id="PF12002">
    <property type="entry name" value="MgsA_C"/>
    <property type="match status" value="1"/>
</dbReference>
<evidence type="ECO:0000256" key="4">
    <source>
        <dbReference type="ARBA" id="ARBA00022741"/>
    </source>
</evidence>
<dbReference type="GO" id="GO:0008047">
    <property type="term" value="F:enzyme activator activity"/>
    <property type="evidence" value="ECO:0007669"/>
    <property type="project" value="TreeGrafter"/>
</dbReference>
<dbReference type="InterPro" id="IPR003593">
    <property type="entry name" value="AAA+_ATPase"/>
</dbReference>
<dbReference type="PANTHER" id="PTHR13779">
    <property type="entry name" value="WERNER HELICASE-INTERACTING PROTEIN 1 FAMILY MEMBER"/>
    <property type="match status" value="1"/>
</dbReference>
<comment type="function">
    <text evidence="1">DNA-dependent ATPase that plays important roles in cellular responses to stalled DNA replication processes.</text>
</comment>
<evidence type="ECO:0000256" key="5">
    <source>
        <dbReference type="ARBA" id="ARBA00022840"/>
    </source>
</evidence>
<proteinExistence type="inferred from homology"/>
<dbReference type="InterPro" id="IPR021886">
    <property type="entry name" value="MgsA_C"/>
</dbReference>
<dbReference type="RefSeq" id="WP_338176315.1">
    <property type="nucleotide sequence ID" value="NZ_JAEKNQ010000010.1"/>
</dbReference>
<dbReference type="SMART" id="SM00382">
    <property type="entry name" value="AAA"/>
    <property type="match status" value="1"/>
</dbReference>
<organism evidence="8 9">
    <name type="scientific">Candidatus Dormiibacter inghamiae</name>
    <dbReference type="NCBI Taxonomy" id="3127013"/>
    <lineage>
        <taxon>Bacteria</taxon>
        <taxon>Bacillati</taxon>
        <taxon>Candidatus Dormiibacterota</taxon>
        <taxon>Candidatus Dormibacteria</taxon>
        <taxon>Candidatus Dormibacterales</taxon>
        <taxon>Candidatus Dormibacteraceae</taxon>
        <taxon>Candidatus Dormiibacter</taxon>
    </lineage>
</organism>
<dbReference type="GO" id="GO:0006310">
    <property type="term" value="P:DNA recombination"/>
    <property type="evidence" value="ECO:0007669"/>
    <property type="project" value="InterPro"/>
</dbReference>
<dbReference type="Gene3D" id="3.40.50.300">
    <property type="entry name" value="P-loop containing nucleotide triphosphate hydrolases"/>
    <property type="match status" value="1"/>
</dbReference>
<dbReference type="InterPro" id="IPR051314">
    <property type="entry name" value="AAA_ATPase_RarA/MGS1/WRNIP1"/>
</dbReference>
<keyword evidence="3" id="KW-0235">DNA replication</keyword>
<evidence type="ECO:0000313" key="8">
    <source>
        <dbReference type="EMBL" id="MBJ7601928.1"/>
    </source>
</evidence>
<dbReference type="GO" id="GO:0017116">
    <property type="term" value="F:single-stranded DNA helicase activity"/>
    <property type="evidence" value="ECO:0007669"/>
    <property type="project" value="TreeGrafter"/>
</dbReference>
<dbReference type="PRINTS" id="PR00830">
    <property type="entry name" value="ENDOLAPTASE"/>
</dbReference>
<feature type="region of interest" description="Disordered" evidence="6">
    <location>
        <begin position="1"/>
        <end position="34"/>
    </location>
</feature>